<protein>
    <recommendedName>
        <fullName evidence="3">Alcohol dehydrogenase-like C-terminal domain-containing protein</fullName>
    </recommendedName>
</protein>
<evidence type="ECO:0008006" key="3">
    <source>
        <dbReference type="Google" id="ProtNLM"/>
    </source>
</evidence>
<dbReference type="KEGG" id="ebm:SG0102_12750"/>
<keyword evidence="2" id="KW-1185">Reference proteome</keyword>
<evidence type="ECO:0000313" key="1">
    <source>
        <dbReference type="EMBL" id="BBH26341.1"/>
    </source>
</evidence>
<evidence type="ECO:0000313" key="2">
    <source>
        <dbReference type="Proteomes" id="UP000268059"/>
    </source>
</evidence>
<accession>A0A3G9JK33</accession>
<dbReference type="Proteomes" id="UP000268059">
    <property type="component" value="Chromosome"/>
</dbReference>
<dbReference type="EMBL" id="AP019309">
    <property type="protein sequence ID" value="BBH26341.1"/>
    <property type="molecule type" value="Genomic_DNA"/>
</dbReference>
<dbReference type="InParanoid" id="A0A3G9JK33"/>
<proteinExistence type="predicted"/>
<organism evidence="1 2">
    <name type="scientific">Intestinibaculum porci</name>
    <dbReference type="NCBI Taxonomy" id="2487118"/>
    <lineage>
        <taxon>Bacteria</taxon>
        <taxon>Bacillati</taxon>
        <taxon>Bacillota</taxon>
        <taxon>Erysipelotrichia</taxon>
        <taxon>Erysipelotrichales</taxon>
        <taxon>Erysipelotrichaceae</taxon>
        <taxon>Intestinibaculum</taxon>
    </lineage>
</organism>
<dbReference type="Gene3D" id="3.40.50.720">
    <property type="entry name" value="NAD(P)-binding Rossmann-like Domain"/>
    <property type="match status" value="1"/>
</dbReference>
<dbReference type="Pfam" id="PF13602">
    <property type="entry name" value="ADH_zinc_N_2"/>
    <property type="match status" value="1"/>
</dbReference>
<dbReference type="Gene3D" id="3.90.180.10">
    <property type="entry name" value="Medium-chain alcohol dehydrogenases, catalytic domain"/>
    <property type="match status" value="1"/>
</dbReference>
<dbReference type="RefSeq" id="WP_231999870.1">
    <property type="nucleotide sequence ID" value="NZ_AP019309.1"/>
</dbReference>
<name>A0A3G9JK33_9FIRM</name>
<dbReference type="AlphaFoldDB" id="A0A3G9JK33"/>
<reference evidence="1 2" key="1">
    <citation type="submission" date="2018-11" db="EMBL/GenBank/DDBJ databases">
        <title>Novel Erysipelotrichaceae bacterium isolated from small intestine of a swine.</title>
        <authorList>
            <person name="Kim J.S."/>
            <person name="Choe H."/>
            <person name="Lee Y.R."/>
            <person name="Kim K.M."/>
            <person name="Park D.S."/>
        </authorList>
    </citation>
    <scope>NUCLEOTIDE SEQUENCE [LARGE SCALE GENOMIC DNA]</scope>
    <source>
        <strain evidence="1 2">SG0102</strain>
    </source>
</reference>
<sequence>MAAKKHQTYDFLFVHEDGQQLERCTNFFDKDHPLKTSIDSVYTLDQINEALAHVRSGHSKGKTIIRMD</sequence>
<gene>
    <name evidence="1" type="ORF">SG0102_12750</name>
</gene>